<dbReference type="OrthoDB" id="5642770at2"/>
<evidence type="ECO:0000313" key="2">
    <source>
        <dbReference type="EMBL" id="OCH99494.1"/>
    </source>
</evidence>
<proteinExistence type="predicted"/>
<dbReference type="Proteomes" id="UP000093336">
    <property type="component" value="Unassembled WGS sequence"/>
</dbReference>
<name>A0A0W0UIN7_9GAMM</name>
<accession>A0A0W0UIN7</accession>
<gene>
    <name evidence="2" type="ORF">A8135_07380</name>
    <name evidence="1" type="ORF">Ljam_1956</name>
</gene>
<sequence length="80" mass="8742">MVWRKATGPSEGLVCEGCLNGACDDNHAPFSIEIIPEKETNTLKQATNIHALFKLNVGDVVSNIERANMSNTDKRTILSI</sequence>
<organism evidence="1 3">
    <name type="scientific">Legionella jamestowniensis</name>
    <dbReference type="NCBI Taxonomy" id="455"/>
    <lineage>
        <taxon>Bacteria</taxon>
        <taxon>Pseudomonadati</taxon>
        <taxon>Pseudomonadota</taxon>
        <taxon>Gammaproteobacteria</taxon>
        <taxon>Legionellales</taxon>
        <taxon>Legionellaceae</taxon>
        <taxon>Legionella</taxon>
    </lineage>
</organism>
<dbReference type="AlphaFoldDB" id="A0A0W0UIN7"/>
<comment type="caution">
    <text evidence="1">The sequence shown here is derived from an EMBL/GenBank/DDBJ whole genome shotgun (WGS) entry which is preliminary data.</text>
</comment>
<dbReference type="EMBL" id="LYOZ01000001">
    <property type="protein sequence ID" value="OCH99494.1"/>
    <property type="molecule type" value="Genomic_DNA"/>
</dbReference>
<dbReference type="PATRIC" id="fig|455.5.peg.2060"/>
<dbReference type="RefSeq" id="WP_058449853.1">
    <property type="nucleotide sequence ID" value="NZ_CAAAJF010000002.1"/>
</dbReference>
<dbReference type="EMBL" id="LNYG01000013">
    <property type="protein sequence ID" value="KTD07761.1"/>
    <property type="molecule type" value="Genomic_DNA"/>
</dbReference>
<reference evidence="2 4" key="2">
    <citation type="submission" date="2016-05" db="EMBL/GenBank/DDBJ databases">
        <authorList>
            <person name="Prochazka B."/>
            <person name="Indra A."/>
            <person name="Hasenberger P."/>
            <person name="Blaschitz M."/>
            <person name="Wagner L."/>
            <person name="Wewalka G."/>
            <person name="Sorschag S."/>
            <person name="Schmid D."/>
            <person name="Ruppitsch W."/>
        </authorList>
    </citation>
    <scope>NUCLEOTIDE SEQUENCE [LARGE SCALE GENOMIC DNA]</scope>
    <source>
        <strain evidence="2 4">974010_12</strain>
    </source>
</reference>
<reference evidence="1 3" key="1">
    <citation type="submission" date="2015-11" db="EMBL/GenBank/DDBJ databases">
        <title>Genomic analysis of 38 Legionella species identifies large and diverse effector repertoires.</title>
        <authorList>
            <person name="Burstein D."/>
            <person name="Amaro F."/>
            <person name="Zusman T."/>
            <person name="Lifshitz Z."/>
            <person name="Cohen O."/>
            <person name="Gilbert J.A."/>
            <person name="Pupko T."/>
            <person name="Shuman H.A."/>
            <person name="Segal G."/>
        </authorList>
    </citation>
    <scope>NUCLEOTIDE SEQUENCE [LARGE SCALE GENOMIC DNA]</scope>
    <source>
        <strain evidence="1 3">JA-26-G1-E2</strain>
    </source>
</reference>
<protein>
    <submittedName>
        <fullName evidence="1">Uncharacterized protein</fullName>
    </submittedName>
</protein>
<evidence type="ECO:0000313" key="4">
    <source>
        <dbReference type="Proteomes" id="UP000093336"/>
    </source>
</evidence>
<evidence type="ECO:0000313" key="1">
    <source>
        <dbReference type="EMBL" id="KTD07761.1"/>
    </source>
</evidence>
<keyword evidence="4" id="KW-1185">Reference proteome</keyword>
<dbReference type="Proteomes" id="UP000054715">
    <property type="component" value="Unassembled WGS sequence"/>
</dbReference>
<evidence type="ECO:0000313" key="3">
    <source>
        <dbReference type="Proteomes" id="UP000054715"/>
    </source>
</evidence>